<dbReference type="Proteomes" id="UP000652761">
    <property type="component" value="Unassembled WGS sequence"/>
</dbReference>
<dbReference type="AlphaFoldDB" id="A0A843TX10"/>
<name>A0A843TX10_COLES</name>
<reference evidence="1" key="1">
    <citation type="submission" date="2017-07" db="EMBL/GenBank/DDBJ databases">
        <title>Taro Niue Genome Assembly and Annotation.</title>
        <authorList>
            <person name="Atibalentja N."/>
            <person name="Keating K."/>
            <person name="Fields C.J."/>
        </authorList>
    </citation>
    <scope>NUCLEOTIDE SEQUENCE</scope>
    <source>
        <strain evidence="1">Niue_2</strain>
        <tissue evidence="1">Leaf</tissue>
    </source>
</reference>
<gene>
    <name evidence="1" type="ORF">Taro_009686</name>
</gene>
<evidence type="ECO:0000313" key="1">
    <source>
        <dbReference type="EMBL" id="MQL77292.1"/>
    </source>
</evidence>
<accession>A0A843TX10</accession>
<protein>
    <submittedName>
        <fullName evidence="1">Uncharacterized protein</fullName>
    </submittedName>
</protein>
<sequence>MKKATRVCAERDKGVRTGREIATGRSSRSERDGFAVAKRPQNAVYRAVVVAADEKGKKNDLVWAFHSSSATKSSFTRP</sequence>
<comment type="caution">
    <text evidence="1">The sequence shown here is derived from an EMBL/GenBank/DDBJ whole genome shotgun (WGS) entry which is preliminary data.</text>
</comment>
<keyword evidence="2" id="KW-1185">Reference proteome</keyword>
<evidence type="ECO:0000313" key="2">
    <source>
        <dbReference type="Proteomes" id="UP000652761"/>
    </source>
</evidence>
<organism evidence="1 2">
    <name type="scientific">Colocasia esculenta</name>
    <name type="common">Wild taro</name>
    <name type="synonym">Arum esculentum</name>
    <dbReference type="NCBI Taxonomy" id="4460"/>
    <lineage>
        <taxon>Eukaryota</taxon>
        <taxon>Viridiplantae</taxon>
        <taxon>Streptophyta</taxon>
        <taxon>Embryophyta</taxon>
        <taxon>Tracheophyta</taxon>
        <taxon>Spermatophyta</taxon>
        <taxon>Magnoliopsida</taxon>
        <taxon>Liliopsida</taxon>
        <taxon>Araceae</taxon>
        <taxon>Aroideae</taxon>
        <taxon>Colocasieae</taxon>
        <taxon>Colocasia</taxon>
    </lineage>
</organism>
<proteinExistence type="predicted"/>
<dbReference type="EMBL" id="NMUH01000342">
    <property type="protein sequence ID" value="MQL77292.1"/>
    <property type="molecule type" value="Genomic_DNA"/>
</dbReference>